<reference evidence="1 2" key="1">
    <citation type="journal article" date="2019" name="Nat. Microbiol.">
        <title>Mediterranean grassland soil C-N compound turnover is dependent on rainfall and depth, and is mediated by genomically divergent microorganisms.</title>
        <authorList>
            <person name="Diamond S."/>
            <person name="Andeer P.F."/>
            <person name="Li Z."/>
            <person name="Crits-Christoph A."/>
            <person name="Burstein D."/>
            <person name="Anantharaman K."/>
            <person name="Lane K.R."/>
            <person name="Thomas B.C."/>
            <person name="Pan C."/>
            <person name="Northen T.R."/>
            <person name="Banfield J.F."/>
        </authorList>
    </citation>
    <scope>NUCLEOTIDE SEQUENCE [LARGE SCALE GENOMIC DNA]</scope>
    <source>
        <strain evidence="1">WS_10</strain>
    </source>
</reference>
<proteinExistence type="predicted"/>
<sequence length="124" mass="13222">MGQCPECGAQYPPAVVACPRCRVVLEPLQNPTADLVEVVQRVPDAVAGALLSGVLEHHGIPAVLRAATLPGYGTVRRDWSTSAWGEILVGRSFAADARRILTDYLQALAEGGAVRDDDVEAWET</sequence>
<accession>A0A538U770</accession>
<evidence type="ECO:0008006" key="3">
    <source>
        <dbReference type="Google" id="ProtNLM"/>
    </source>
</evidence>
<organism evidence="1 2">
    <name type="scientific">Eiseniibacteriota bacterium</name>
    <dbReference type="NCBI Taxonomy" id="2212470"/>
    <lineage>
        <taxon>Bacteria</taxon>
        <taxon>Candidatus Eiseniibacteriota</taxon>
    </lineage>
</organism>
<name>A0A538U770_UNCEI</name>
<gene>
    <name evidence="1" type="ORF">E6K80_04680</name>
</gene>
<evidence type="ECO:0000313" key="1">
    <source>
        <dbReference type="EMBL" id="TMQ71733.1"/>
    </source>
</evidence>
<evidence type="ECO:0000313" key="2">
    <source>
        <dbReference type="Proteomes" id="UP000319836"/>
    </source>
</evidence>
<dbReference type="AlphaFoldDB" id="A0A538U770"/>
<dbReference type="EMBL" id="VBPA01000105">
    <property type="protein sequence ID" value="TMQ71733.1"/>
    <property type="molecule type" value="Genomic_DNA"/>
</dbReference>
<protein>
    <recommendedName>
        <fullName evidence="3">DUF2007 domain-containing protein</fullName>
    </recommendedName>
</protein>
<dbReference type="Proteomes" id="UP000319836">
    <property type="component" value="Unassembled WGS sequence"/>
</dbReference>
<comment type="caution">
    <text evidence="1">The sequence shown here is derived from an EMBL/GenBank/DDBJ whole genome shotgun (WGS) entry which is preliminary data.</text>
</comment>